<gene>
    <name evidence="2" type="ORF">AMAG_06976</name>
</gene>
<keyword evidence="3" id="KW-1185">Reference proteome</keyword>
<organism evidence="2 3">
    <name type="scientific">Allomyces macrogynus (strain ATCC 38327)</name>
    <name type="common">Allomyces javanicus var. macrogynus</name>
    <dbReference type="NCBI Taxonomy" id="578462"/>
    <lineage>
        <taxon>Eukaryota</taxon>
        <taxon>Fungi</taxon>
        <taxon>Fungi incertae sedis</taxon>
        <taxon>Blastocladiomycota</taxon>
        <taxon>Blastocladiomycetes</taxon>
        <taxon>Blastocladiales</taxon>
        <taxon>Blastocladiaceae</taxon>
        <taxon>Allomyces</taxon>
    </lineage>
</organism>
<proteinExistence type="predicted"/>
<accession>A0A0L0SFJ6</accession>
<dbReference type="Proteomes" id="UP000054350">
    <property type="component" value="Unassembled WGS sequence"/>
</dbReference>
<dbReference type="EMBL" id="GG745337">
    <property type="protein sequence ID" value="KNE61227.1"/>
    <property type="molecule type" value="Genomic_DNA"/>
</dbReference>
<feature type="compositionally biased region" description="Basic and acidic residues" evidence="1">
    <location>
        <begin position="255"/>
        <end position="273"/>
    </location>
</feature>
<reference evidence="2 3" key="1">
    <citation type="submission" date="2009-11" db="EMBL/GenBank/DDBJ databases">
        <title>Annotation of Allomyces macrogynus ATCC 38327.</title>
        <authorList>
            <consortium name="The Broad Institute Genome Sequencing Platform"/>
            <person name="Russ C."/>
            <person name="Cuomo C."/>
            <person name="Burger G."/>
            <person name="Gray M.W."/>
            <person name="Holland P.W.H."/>
            <person name="King N."/>
            <person name="Lang F.B.F."/>
            <person name="Roger A.J."/>
            <person name="Ruiz-Trillo I."/>
            <person name="Young S.K."/>
            <person name="Zeng Q."/>
            <person name="Gargeya S."/>
            <person name="Fitzgerald M."/>
            <person name="Haas B."/>
            <person name="Abouelleil A."/>
            <person name="Alvarado L."/>
            <person name="Arachchi H.M."/>
            <person name="Berlin A."/>
            <person name="Chapman S.B."/>
            <person name="Gearin G."/>
            <person name="Goldberg J."/>
            <person name="Griggs A."/>
            <person name="Gujja S."/>
            <person name="Hansen M."/>
            <person name="Heiman D."/>
            <person name="Howarth C."/>
            <person name="Larimer J."/>
            <person name="Lui A."/>
            <person name="MacDonald P.J.P."/>
            <person name="McCowen C."/>
            <person name="Montmayeur A."/>
            <person name="Murphy C."/>
            <person name="Neiman D."/>
            <person name="Pearson M."/>
            <person name="Priest M."/>
            <person name="Roberts A."/>
            <person name="Saif S."/>
            <person name="Shea T."/>
            <person name="Sisk P."/>
            <person name="Stolte C."/>
            <person name="Sykes S."/>
            <person name="Wortman J."/>
            <person name="Nusbaum C."/>
            <person name="Birren B."/>
        </authorList>
    </citation>
    <scope>NUCLEOTIDE SEQUENCE [LARGE SCALE GENOMIC DNA]</scope>
    <source>
        <strain evidence="2 3">ATCC 38327</strain>
    </source>
</reference>
<evidence type="ECO:0000256" key="1">
    <source>
        <dbReference type="SAM" id="MobiDB-lite"/>
    </source>
</evidence>
<protein>
    <submittedName>
        <fullName evidence="2">Uncharacterized protein</fullName>
    </submittedName>
</protein>
<feature type="compositionally biased region" description="Basic and acidic residues" evidence="1">
    <location>
        <begin position="23"/>
        <end position="34"/>
    </location>
</feature>
<feature type="region of interest" description="Disordered" evidence="1">
    <location>
        <begin position="255"/>
        <end position="287"/>
    </location>
</feature>
<dbReference type="AlphaFoldDB" id="A0A0L0SFJ6"/>
<dbReference type="Gene3D" id="3.40.50.11960">
    <property type="match status" value="1"/>
</dbReference>
<name>A0A0L0SFJ6_ALLM3</name>
<dbReference type="VEuPathDB" id="FungiDB:AMAG_06976"/>
<reference evidence="3" key="2">
    <citation type="submission" date="2009-11" db="EMBL/GenBank/DDBJ databases">
        <title>The Genome Sequence of Allomyces macrogynus strain ATCC 38327.</title>
        <authorList>
            <consortium name="The Broad Institute Genome Sequencing Platform"/>
            <person name="Russ C."/>
            <person name="Cuomo C."/>
            <person name="Shea T."/>
            <person name="Young S.K."/>
            <person name="Zeng Q."/>
            <person name="Koehrsen M."/>
            <person name="Haas B."/>
            <person name="Borodovsky M."/>
            <person name="Guigo R."/>
            <person name="Alvarado L."/>
            <person name="Berlin A."/>
            <person name="Borenstein D."/>
            <person name="Chen Z."/>
            <person name="Engels R."/>
            <person name="Freedman E."/>
            <person name="Gellesch M."/>
            <person name="Goldberg J."/>
            <person name="Griggs A."/>
            <person name="Gujja S."/>
            <person name="Heiman D."/>
            <person name="Hepburn T."/>
            <person name="Howarth C."/>
            <person name="Jen D."/>
            <person name="Larson L."/>
            <person name="Lewis B."/>
            <person name="Mehta T."/>
            <person name="Park D."/>
            <person name="Pearson M."/>
            <person name="Roberts A."/>
            <person name="Saif S."/>
            <person name="Shenoy N."/>
            <person name="Sisk P."/>
            <person name="Stolte C."/>
            <person name="Sykes S."/>
            <person name="Walk T."/>
            <person name="White J."/>
            <person name="Yandava C."/>
            <person name="Burger G."/>
            <person name="Gray M.W."/>
            <person name="Holland P.W.H."/>
            <person name="King N."/>
            <person name="Lang F.B.F."/>
            <person name="Roger A.J."/>
            <person name="Ruiz-Trillo I."/>
            <person name="Lander E."/>
            <person name="Nusbaum C."/>
        </authorList>
    </citation>
    <scope>NUCLEOTIDE SEQUENCE [LARGE SCALE GENOMIC DNA]</scope>
    <source>
        <strain evidence="3">ATCC 38327</strain>
    </source>
</reference>
<feature type="region of interest" description="Disordered" evidence="1">
    <location>
        <begin position="1"/>
        <end position="44"/>
    </location>
</feature>
<evidence type="ECO:0000313" key="3">
    <source>
        <dbReference type="Proteomes" id="UP000054350"/>
    </source>
</evidence>
<dbReference type="OrthoDB" id="10513661at2759"/>
<sequence>MTRSDANADETRAGARINGANHPRTDDESNHDHSLNSGVNGDHDRPSTVAVIVAHHAAANNNASDTPWPLLVQALTAHWQGPDNAPRTDALPAPTWTVTTRYYTARVKPALILFPSGPAHEVPADAEALVVATALDGSMSADRVAALVATWPWTAWDAHSAETKLVISTLTDGSSAGDAVLEDAAQEHGFETVFWRQTEPRDQWDRVGLARVIETLEATMWRSMRVHGVQGDGSAPRLAGADVAHLLNGVDHCDDASSGSDDAHDTHDAHDADAPAPNTALTTHPACDDDADDDDWCAFHAPDHPTHLGPDPHANDFDRDLDALDAVFARLAHVRATPHDADPAHRRAAADSAMRALWGVLGNDSDEEDLDDVFAIGAWRKR</sequence>
<evidence type="ECO:0000313" key="2">
    <source>
        <dbReference type="EMBL" id="KNE61227.1"/>
    </source>
</evidence>